<dbReference type="RefSeq" id="WP_279650301.1">
    <property type="nucleotide sequence ID" value="NZ_CP122539.1"/>
</dbReference>
<name>A0ABY8L3F3_9FLAO</name>
<evidence type="ECO:0000259" key="1">
    <source>
        <dbReference type="Pfam" id="PF20594"/>
    </source>
</evidence>
<evidence type="ECO:0000313" key="2">
    <source>
        <dbReference type="EMBL" id="WGH74420.1"/>
    </source>
</evidence>
<reference evidence="2 3" key="1">
    <citation type="submission" date="2023-04" db="EMBL/GenBank/DDBJ databases">
        <title>Tenacibaculum tangerinum sp. nov., isolated from sea tidal flat of South Korea.</title>
        <authorList>
            <person name="Lee S.H."/>
            <person name="Kim J.-J."/>
        </authorList>
    </citation>
    <scope>NUCLEOTIDE SEQUENCE [LARGE SCALE GENOMIC DNA]</scope>
    <source>
        <strain evidence="2 3">GRR-S3-23</strain>
    </source>
</reference>
<evidence type="ECO:0000313" key="3">
    <source>
        <dbReference type="Proteomes" id="UP001232001"/>
    </source>
</evidence>
<keyword evidence="3" id="KW-1185">Reference proteome</keyword>
<accession>A0ABY8L3F3</accession>
<protein>
    <recommendedName>
        <fullName evidence="1">DUF6794 domain-containing protein</fullName>
    </recommendedName>
</protein>
<sequence>MRKYVYVCTVFIFINCQSEKVLDNSFEKIKYDLGKEKLNDFANKKEKKAVSNLYMTYGIHFRNEYLINNTDSQLIEYFKGKGINSYDVISYIVFTSLHRKLNNKPLNINNQIEIFENYKKDNLDCDKKNKERAKKYYNLYEVSDTLTVRMKIRKDNAIEILCLERNEHNWEFDDSKDLIIKGILKSKSDLLPSFQIEVLELNKDGVMILMEKVTKGDSLDVDLRYNIIEDRLVN</sequence>
<dbReference type="InterPro" id="IPR046744">
    <property type="entry name" value="DUF6794"/>
</dbReference>
<dbReference type="Proteomes" id="UP001232001">
    <property type="component" value="Chromosome"/>
</dbReference>
<organism evidence="2 3">
    <name type="scientific">Tenacibaculum tangerinum</name>
    <dbReference type="NCBI Taxonomy" id="3038772"/>
    <lineage>
        <taxon>Bacteria</taxon>
        <taxon>Pseudomonadati</taxon>
        <taxon>Bacteroidota</taxon>
        <taxon>Flavobacteriia</taxon>
        <taxon>Flavobacteriales</taxon>
        <taxon>Flavobacteriaceae</taxon>
        <taxon>Tenacibaculum</taxon>
    </lineage>
</organism>
<feature type="domain" description="DUF6794" evidence="1">
    <location>
        <begin position="22"/>
        <end position="101"/>
    </location>
</feature>
<dbReference type="EMBL" id="CP122539">
    <property type="protein sequence ID" value="WGH74420.1"/>
    <property type="molecule type" value="Genomic_DNA"/>
</dbReference>
<proteinExistence type="predicted"/>
<gene>
    <name evidence="2" type="ORF">P8625_09910</name>
</gene>
<dbReference type="Pfam" id="PF20594">
    <property type="entry name" value="DUF6794"/>
    <property type="match status" value="1"/>
</dbReference>